<comment type="caution">
    <text evidence="2">Lacks conserved residue(s) required for the propagation of feature annotation.</text>
</comment>
<dbReference type="PANTHER" id="PTHR11280">
    <property type="entry name" value="GLUCOSAMINE-6-PHOSPHATE ISOMERASE"/>
    <property type="match status" value="1"/>
</dbReference>
<dbReference type="Pfam" id="PF01182">
    <property type="entry name" value="Glucosamine_iso"/>
    <property type="match status" value="1"/>
</dbReference>
<sequence length="250" mass="27258">MYKILDTEDEVSRYAAQRLLATIAARPEAVLGLATGGTMEPVYARLVGRLQGGAVDASRLTTFNLDEYIGLAPTHPQSYRHYMERHLFARLGLPRENVHLPDGLAEDSEAACRAYSEAIRALGGLDLQLLGIGSNGHIGFNEPHTRFSCRTHVTPLSAQTRRDNGRFFSDPGEVPTHAITLGIRDILEAREIVLVATGPSKARIMAELYHSPVDEALPASALKQHPNVTILLDREAAALIPLRGQTLQPA</sequence>
<dbReference type="PROSITE" id="PS01161">
    <property type="entry name" value="GLC_GALNAC_ISOMERASE"/>
    <property type="match status" value="1"/>
</dbReference>
<dbReference type="HAMAP" id="MF_01241">
    <property type="entry name" value="GlcN6P_deamin"/>
    <property type="match status" value="1"/>
</dbReference>
<feature type="active site" description="Proton acceptor; for ring-opening step" evidence="2">
    <location>
        <position position="137"/>
    </location>
</feature>
<feature type="active site" description="For ring-opening step" evidence="2">
    <location>
        <position position="135"/>
    </location>
</feature>
<evidence type="ECO:0000313" key="4">
    <source>
        <dbReference type="EMBL" id="MDR5894353.1"/>
    </source>
</evidence>
<comment type="subunit">
    <text evidence="2">Homohexamer.</text>
</comment>
<feature type="active site" description="Proton acceptor; for enolization step" evidence="2">
    <location>
        <position position="66"/>
    </location>
</feature>
<evidence type="ECO:0000313" key="5">
    <source>
        <dbReference type="Proteomes" id="UP001252270"/>
    </source>
</evidence>
<name>A0ABU1GQQ7_9GAMM</name>
<comment type="pathway">
    <text evidence="2">Amino-sugar metabolism; N-acetylneuraminate degradation; D-fructose 6-phosphate from N-acetylneuraminate: step 5/5.</text>
</comment>
<dbReference type="InterPro" id="IPR004547">
    <property type="entry name" value="Glucosamine6P_isomerase"/>
</dbReference>
<keyword evidence="2" id="KW-0119">Carbohydrate metabolism</keyword>
<dbReference type="SUPFAM" id="SSF100950">
    <property type="entry name" value="NagB/RpiA/CoA transferase-like"/>
    <property type="match status" value="1"/>
</dbReference>
<feature type="domain" description="Glucosamine/galactosamine-6-phosphate isomerase" evidence="3">
    <location>
        <begin position="9"/>
        <end position="225"/>
    </location>
</feature>
<dbReference type="NCBIfam" id="TIGR00502">
    <property type="entry name" value="nagB"/>
    <property type="match status" value="1"/>
</dbReference>
<dbReference type="InterPro" id="IPR037171">
    <property type="entry name" value="NagB/RpiA_transferase-like"/>
</dbReference>
<dbReference type="GO" id="GO:0004342">
    <property type="term" value="F:glucosamine-6-phosphate deaminase activity"/>
    <property type="evidence" value="ECO:0007669"/>
    <property type="project" value="UniProtKB-EC"/>
</dbReference>
<comment type="function">
    <text evidence="2">Catalyzes the reversible isomerization-deamination of glucosamine 6-phosphate (GlcN6P) to form fructose 6-phosphate (Fru6P) and ammonium ion.</text>
</comment>
<evidence type="ECO:0000256" key="1">
    <source>
        <dbReference type="ARBA" id="ARBA00022801"/>
    </source>
</evidence>
<evidence type="ECO:0000256" key="2">
    <source>
        <dbReference type="HAMAP-Rule" id="MF_01241"/>
    </source>
</evidence>
<reference evidence="4 5" key="1">
    <citation type="submission" date="2023-04" db="EMBL/GenBank/DDBJ databases">
        <title>A long-awaited taxogenomic arrangement of the family Halomonadaceae.</title>
        <authorList>
            <person name="De La Haba R."/>
            <person name="Chuvochina M."/>
            <person name="Wittouck S."/>
            <person name="Arahal D.R."/>
            <person name="Sanchez-Porro C."/>
            <person name="Hugenholtz P."/>
            <person name="Ventosa A."/>
        </authorList>
    </citation>
    <scope>NUCLEOTIDE SEQUENCE [LARGE SCALE GENOMIC DNA]</scope>
    <source>
        <strain evidence="4 5">DSM 17332</strain>
    </source>
</reference>
<comment type="caution">
    <text evidence="4">The sequence shown here is derived from an EMBL/GenBank/DDBJ whole genome shotgun (WGS) entry which is preliminary data.</text>
</comment>
<dbReference type="InterPro" id="IPR018321">
    <property type="entry name" value="Glucosamine6P_isomerase_CS"/>
</dbReference>
<organism evidence="4 5">
    <name type="scientific">Halomonas mongoliensis</name>
    <dbReference type="NCBI Taxonomy" id="321265"/>
    <lineage>
        <taxon>Bacteria</taxon>
        <taxon>Pseudomonadati</taxon>
        <taxon>Pseudomonadota</taxon>
        <taxon>Gammaproteobacteria</taxon>
        <taxon>Oceanospirillales</taxon>
        <taxon>Halomonadaceae</taxon>
        <taxon>Halomonas</taxon>
    </lineage>
</organism>
<feature type="active site" description="For ring-opening step" evidence="2">
    <location>
        <position position="142"/>
    </location>
</feature>
<dbReference type="CDD" id="cd01399">
    <property type="entry name" value="GlcN6P_deaminase"/>
    <property type="match status" value="1"/>
</dbReference>
<dbReference type="RefSeq" id="WP_309637651.1">
    <property type="nucleotide sequence ID" value="NZ_JARWAL010000022.1"/>
</dbReference>
<dbReference type="EC" id="3.5.99.6" evidence="2"/>
<dbReference type="Gene3D" id="3.40.50.1360">
    <property type="match status" value="1"/>
</dbReference>
<comment type="similarity">
    <text evidence="2">Belongs to the glucosamine/galactosamine-6-phosphate isomerase family. NagB subfamily.</text>
</comment>
<evidence type="ECO:0000259" key="3">
    <source>
        <dbReference type="Pfam" id="PF01182"/>
    </source>
</evidence>
<dbReference type="PANTHER" id="PTHR11280:SF5">
    <property type="entry name" value="GLUCOSAMINE-6-PHOSPHATE ISOMERASE"/>
    <property type="match status" value="1"/>
</dbReference>
<protein>
    <recommendedName>
        <fullName evidence="2">Glucosamine-6-phosphate deaminase</fullName>
        <ecNumber evidence="2">3.5.99.6</ecNumber>
    </recommendedName>
    <alternativeName>
        <fullName evidence="2">GlcN6P deaminase</fullName>
        <shortName evidence="2">GNPDA</shortName>
    </alternativeName>
    <alternativeName>
        <fullName evidence="2">Glucosamine-6-phosphate isomerase</fullName>
    </alternativeName>
</protein>
<gene>
    <name evidence="2 4" type="primary">nagB</name>
    <name evidence="4" type="ORF">QC820_16310</name>
</gene>
<keyword evidence="1 2" id="KW-0378">Hydrolase</keyword>
<dbReference type="InterPro" id="IPR006148">
    <property type="entry name" value="Glc/Gal-6P_isomerase"/>
</dbReference>
<keyword evidence="5" id="KW-1185">Reference proteome</keyword>
<dbReference type="EMBL" id="JARWAL010000022">
    <property type="protein sequence ID" value="MDR5894353.1"/>
    <property type="molecule type" value="Genomic_DNA"/>
</dbReference>
<accession>A0ABU1GQQ7</accession>
<proteinExistence type="inferred from homology"/>
<dbReference type="Proteomes" id="UP001252270">
    <property type="component" value="Unassembled WGS sequence"/>
</dbReference>
<comment type="catalytic activity">
    <reaction evidence="2">
        <text>alpha-D-glucosamine 6-phosphate + H2O = beta-D-fructose 6-phosphate + NH4(+)</text>
        <dbReference type="Rhea" id="RHEA:12172"/>
        <dbReference type="ChEBI" id="CHEBI:15377"/>
        <dbReference type="ChEBI" id="CHEBI:28938"/>
        <dbReference type="ChEBI" id="CHEBI:57634"/>
        <dbReference type="ChEBI" id="CHEBI:75989"/>
        <dbReference type="EC" id="3.5.99.6"/>
    </reaction>
</comment>